<dbReference type="EMBL" id="JAGGMQ010000001">
    <property type="protein sequence ID" value="MBP2170715.1"/>
    <property type="molecule type" value="Genomic_DNA"/>
</dbReference>
<sequence>MKIVILFALLISTPVFATEILQWERVPIPVALVTGQERLIQTDRQFKVGYPASLDGKLRIQSADGMLYLLASKSFPSARLQLRDINNGELVLLDISASDKQQSLEPLRLVFTSTAGSTASPPSSSSSAEPLVVLLVRYAAQSLYAPLRTVESLPGVSMIPPHLPHTVTTLLPNMPVRTSPLMAWRVDSTTVTAVLLKNQSVCRLVVDPRDLQGQFYAAAFQHDTLEPAGSDGDTTVVYLVTQHGDLSQAILPEPTGTREVKP</sequence>
<comment type="caution">
    <text evidence="1">The sequence shown here is derived from an EMBL/GenBank/DDBJ whole genome shotgun (WGS) entry which is preliminary data.</text>
</comment>
<evidence type="ECO:0000313" key="1">
    <source>
        <dbReference type="EMBL" id="MBP2170715.1"/>
    </source>
</evidence>
<organism evidence="1 2">
    <name type="scientific">Winslowiella toletana</name>
    <dbReference type="NCBI Taxonomy" id="92490"/>
    <lineage>
        <taxon>Bacteria</taxon>
        <taxon>Pseudomonadati</taxon>
        <taxon>Pseudomonadota</taxon>
        <taxon>Gammaproteobacteria</taxon>
        <taxon>Enterobacterales</taxon>
        <taxon>Erwiniaceae</taxon>
        <taxon>Winslowiella</taxon>
    </lineage>
</organism>
<evidence type="ECO:0000313" key="2">
    <source>
        <dbReference type="Proteomes" id="UP001195624"/>
    </source>
</evidence>
<proteinExistence type="predicted"/>
<reference evidence="1 2" key="1">
    <citation type="submission" date="2021-03" db="EMBL/GenBank/DDBJ databases">
        <authorList>
            <person name="D'Agostino P."/>
            <person name="Huntemann M."/>
            <person name="Clum A."/>
            <person name="Spunde A."/>
            <person name="Palaniappan K."/>
            <person name="Ritter S."/>
            <person name="Mikhailova N."/>
            <person name="Chen I.-M."/>
            <person name="Stamatis D."/>
            <person name="Reddy T."/>
            <person name="O'Malley R."/>
            <person name="Daum C."/>
            <person name="Shapiro N."/>
            <person name="Ivanova N."/>
            <person name="Kyrpides N."/>
            <person name="Woyke T."/>
        </authorList>
    </citation>
    <scope>NUCLEOTIDE SEQUENCE [LARGE SCALE GENOMIC DNA]</scope>
    <source>
        <strain evidence="1 2">WS4403</strain>
    </source>
</reference>
<name>A0ABS4PDK6_9GAMM</name>
<dbReference type="Proteomes" id="UP001195624">
    <property type="component" value="Unassembled WGS sequence"/>
</dbReference>
<keyword evidence="2" id="KW-1185">Reference proteome</keyword>
<dbReference type="NCBIfam" id="TIGR03749">
    <property type="entry name" value="conj_TIGR03749"/>
    <property type="match status" value="1"/>
</dbReference>
<dbReference type="RefSeq" id="WP_017802561.1">
    <property type="nucleotide sequence ID" value="NZ_JAGGMQ010000001.1"/>
</dbReference>
<gene>
    <name evidence="1" type="ORF">J2125_003907</name>
</gene>
<dbReference type="Pfam" id="PF11920">
    <property type="entry name" value="DUF3438"/>
    <property type="match status" value="1"/>
</dbReference>
<protein>
    <submittedName>
        <fullName evidence="1">Integrating conjugative element protein (TIGR03749 family)</fullName>
    </submittedName>
</protein>
<reference evidence="2" key="2">
    <citation type="submission" date="2023-07" db="EMBL/GenBank/DDBJ databases">
        <title>Genome mining of underrepresented organisms for secondary metabolites.</title>
        <authorList>
            <person name="D'Agostino P.M."/>
        </authorList>
    </citation>
    <scope>NUCLEOTIDE SEQUENCE [LARGE SCALE GENOMIC DNA]</scope>
    <source>
        <strain evidence="2">WS4403</strain>
    </source>
</reference>
<dbReference type="InterPro" id="IPR021844">
    <property type="entry name" value="Integr_conj_element_PFL4704"/>
</dbReference>
<accession>A0ABS4PDK6</accession>